<dbReference type="Pfam" id="PF15794">
    <property type="entry name" value="CCDC106"/>
    <property type="match status" value="1"/>
</dbReference>
<accession>A0ABD1KSG0</accession>
<protein>
    <recommendedName>
        <fullName evidence="4">Coiled-coil domain-containing protein 106-like</fullName>
    </recommendedName>
</protein>
<sequence>MFGTSVPGTPGTTWRKRKKSTAKKTKPVDHAVHVDNNDDDTEATVAPTAFLHTKKKHLKLREAKKTQHTATEKISDLTKETDSLCQQVGENTDDGGTIDTSSSANSSPGASSFSSSSSPSNSSSSSSSSFSSSSSSSSSSTDSSDTDKKSKKRHKKKKKHHHQSHKKKDKRKKKEKEKRQRGKQRGKCKERKAIRLEVIKRYRKVLKAYKKGRKLSVAYRKVGVDRNTVVANAPICELAVVAPKKYKELLASHTPQQRLQDFEKKCLEVLTYDPNLLRDVEHQKKKGKLIPLSKKA</sequence>
<feature type="compositionally biased region" description="Basic and acidic residues" evidence="1">
    <location>
        <begin position="26"/>
        <end position="36"/>
    </location>
</feature>
<feature type="region of interest" description="Disordered" evidence="1">
    <location>
        <begin position="60"/>
        <end position="191"/>
    </location>
</feature>
<dbReference type="EMBL" id="JBHFQA010000002">
    <property type="protein sequence ID" value="KAL2102115.1"/>
    <property type="molecule type" value="Genomic_DNA"/>
</dbReference>
<feature type="compositionally biased region" description="Low complexity" evidence="1">
    <location>
        <begin position="101"/>
        <end position="143"/>
    </location>
</feature>
<reference evidence="2 3" key="1">
    <citation type="submission" date="2024-09" db="EMBL/GenBank/DDBJ databases">
        <title>A chromosome-level genome assembly of Gray's grenadier anchovy, Coilia grayii.</title>
        <authorList>
            <person name="Fu Z."/>
        </authorList>
    </citation>
    <scope>NUCLEOTIDE SEQUENCE [LARGE SCALE GENOMIC DNA]</scope>
    <source>
        <strain evidence="2">G4</strain>
        <tissue evidence="2">Muscle</tissue>
    </source>
</reference>
<feature type="compositionally biased region" description="Basic residues" evidence="1">
    <location>
        <begin position="149"/>
        <end position="190"/>
    </location>
</feature>
<feature type="compositionally biased region" description="Polar residues" evidence="1">
    <location>
        <begin position="1"/>
        <end position="11"/>
    </location>
</feature>
<proteinExistence type="predicted"/>
<evidence type="ECO:0000256" key="1">
    <source>
        <dbReference type="SAM" id="MobiDB-lite"/>
    </source>
</evidence>
<dbReference type="PANTHER" id="PTHR16477">
    <property type="entry name" value="COILED-COIL DOMAIN-CONTAINING PROTEIN 106"/>
    <property type="match status" value="1"/>
</dbReference>
<dbReference type="Proteomes" id="UP001591681">
    <property type="component" value="Unassembled WGS sequence"/>
</dbReference>
<name>A0ABD1KSG0_9TELE</name>
<dbReference type="PANTHER" id="PTHR16477:SF5">
    <property type="entry name" value="COILED-COIL DOMAIN-CONTAINING PROTEIN 106-RELATED"/>
    <property type="match status" value="1"/>
</dbReference>
<evidence type="ECO:0000313" key="2">
    <source>
        <dbReference type="EMBL" id="KAL2102115.1"/>
    </source>
</evidence>
<feature type="region of interest" description="Disordered" evidence="1">
    <location>
        <begin position="1"/>
        <end position="42"/>
    </location>
</feature>
<comment type="caution">
    <text evidence="2">The sequence shown here is derived from an EMBL/GenBank/DDBJ whole genome shotgun (WGS) entry which is preliminary data.</text>
</comment>
<dbReference type="AlphaFoldDB" id="A0ABD1KSG0"/>
<keyword evidence="3" id="KW-1185">Reference proteome</keyword>
<evidence type="ECO:0008006" key="4">
    <source>
        <dbReference type="Google" id="ProtNLM"/>
    </source>
</evidence>
<organism evidence="2 3">
    <name type="scientific">Coilia grayii</name>
    <name type="common">Gray's grenadier anchovy</name>
    <dbReference type="NCBI Taxonomy" id="363190"/>
    <lineage>
        <taxon>Eukaryota</taxon>
        <taxon>Metazoa</taxon>
        <taxon>Chordata</taxon>
        <taxon>Craniata</taxon>
        <taxon>Vertebrata</taxon>
        <taxon>Euteleostomi</taxon>
        <taxon>Actinopterygii</taxon>
        <taxon>Neopterygii</taxon>
        <taxon>Teleostei</taxon>
        <taxon>Clupei</taxon>
        <taxon>Clupeiformes</taxon>
        <taxon>Clupeoidei</taxon>
        <taxon>Engraulidae</taxon>
        <taxon>Coilinae</taxon>
        <taxon>Coilia</taxon>
    </lineage>
</organism>
<evidence type="ECO:0000313" key="3">
    <source>
        <dbReference type="Proteomes" id="UP001591681"/>
    </source>
</evidence>
<gene>
    <name evidence="2" type="ORF">ACEWY4_001283</name>
</gene>
<dbReference type="InterPro" id="IPR031591">
    <property type="entry name" value="CCDC106"/>
</dbReference>
<feature type="compositionally biased region" description="Basic residues" evidence="1">
    <location>
        <begin position="14"/>
        <end position="25"/>
    </location>
</feature>
<feature type="compositionally biased region" description="Basic and acidic residues" evidence="1">
    <location>
        <begin position="60"/>
        <end position="82"/>
    </location>
</feature>